<evidence type="ECO:0000256" key="4">
    <source>
        <dbReference type="ARBA" id="ARBA00022989"/>
    </source>
</evidence>
<organism evidence="8 9">
    <name type="scientific">Candidatus Scalindua rubra</name>
    <dbReference type="NCBI Taxonomy" id="1872076"/>
    <lineage>
        <taxon>Bacteria</taxon>
        <taxon>Pseudomonadati</taxon>
        <taxon>Planctomycetota</taxon>
        <taxon>Candidatus Brocadiia</taxon>
        <taxon>Candidatus Brocadiales</taxon>
        <taxon>Candidatus Scalinduaceae</taxon>
        <taxon>Candidatus Scalindua</taxon>
    </lineage>
</organism>
<evidence type="ECO:0000256" key="3">
    <source>
        <dbReference type="ARBA" id="ARBA00022692"/>
    </source>
</evidence>
<feature type="transmembrane region" description="Helical" evidence="7">
    <location>
        <begin position="6"/>
        <end position="25"/>
    </location>
</feature>
<feature type="transmembrane region" description="Helical" evidence="7">
    <location>
        <begin position="414"/>
        <end position="434"/>
    </location>
</feature>
<name>A0A1E3X851_9BACT</name>
<evidence type="ECO:0000256" key="2">
    <source>
        <dbReference type="ARBA" id="ARBA00006434"/>
    </source>
</evidence>
<keyword evidence="4 7" id="KW-1133">Transmembrane helix</keyword>
<dbReference type="Proteomes" id="UP000094056">
    <property type="component" value="Unassembled WGS sequence"/>
</dbReference>
<feature type="transmembrane region" description="Helical" evidence="7">
    <location>
        <begin position="385"/>
        <end position="408"/>
    </location>
</feature>
<comment type="caution">
    <text evidence="8">The sequence shown here is derived from an EMBL/GenBank/DDBJ whole genome shotgun (WGS) entry which is preliminary data.</text>
</comment>
<proteinExistence type="inferred from homology"/>
<feature type="transmembrane region" description="Helical" evidence="7">
    <location>
        <begin position="79"/>
        <end position="98"/>
    </location>
</feature>
<evidence type="ECO:0000256" key="5">
    <source>
        <dbReference type="ARBA" id="ARBA00023136"/>
    </source>
</evidence>
<reference evidence="8 9" key="1">
    <citation type="submission" date="2016-07" db="EMBL/GenBank/DDBJ databases">
        <title>Draft genome of Scalindua rubra, obtained from a brine-seawater interface in the Red Sea, sheds light on salt adaptation in anammox bacteria.</title>
        <authorList>
            <person name="Speth D.R."/>
            <person name="Lagkouvardos I."/>
            <person name="Wang Y."/>
            <person name="Qian P.-Y."/>
            <person name="Dutilh B.E."/>
            <person name="Jetten M.S."/>
        </authorList>
    </citation>
    <scope>NUCLEOTIDE SEQUENCE [LARGE SCALE GENOMIC DNA]</scope>
    <source>
        <strain evidence="8">BSI-1</strain>
    </source>
</reference>
<feature type="transmembrane region" description="Helical" evidence="7">
    <location>
        <begin position="441"/>
        <end position="460"/>
    </location>
</feature>
<sequence length="578" mass="65102">MQLALIDWIIICGYCVFALVVGVYFSKRASKNTREYFLSGSTLPWWLVGTSMVATTFAADTPLAVAEYVRSDGIWRNWFWWNASLGGLLGVFLFSRLWRRTGVLTDNELIEIRYSGKPASVLRGFKAIYFSTIYNFVVMGWVIQAMSTVFRVTLGIPEEKQWISIGICVVIALVYSVLSGFWGVVVTDLIQFIIAMGGAITLAVFSLNAVGGMTELKLQLASMGNASDSVLYFFPPINSSLSPLTVEFWSSPFFMFLVFISIMWWSTHNADGGGYIIQRMLSSKDEKHSLYATLWFNIAQYALRVWPWVIVALVSLVVFPNITESKDAYPMAINKFLPAGLRGLLIASFLAAFMSTIDTHLNWGSSYFINDLYKRFIVKDAKERHYVIVSRICVVILMLIAAVAASFMHSISKAWEFLIPMGAGIGLVLILRWFWWRINAWSEISGLTASVVINLILQFFDLAIQHRIFIIVPSSILVWVIVTFLTRPVPEENLVKFYNLVSPGGFWKPIRNRINTDKKTILGWNFLVNWFAGIALIYGTTFGIGKLIFGDFIVGGILLFIAGVGFLIIYIGLRKGFD</sequence>
<gene>
    <name evidence="8" type="primary">putB_2</name>
    <name evidence="8" type="ORF">SCARUB_03087</name>
</gene>
<dbReference type="GO" id="GO:0005412">
    <property type="term" value="F:D-glucose:sodium symporter activity"/>
    <property type="evidence" value="ECO:0007669"/>
    <property type="project" value="TreeGrafter"/>
</dbReference>
<feature type="transmembrane region" description="Helical" evidence="7">
    <location>
        <begin position="37"/>
        <end position="59"/>
    </location>
</feature>
<accession>A0A1E3X851</accession>
<dbReference type="PATRIC" id="fig|1872076.5.peg.3663"/>
<evidence type="ECO:0000313" key="8">
    <source>
        <dbReference type="EMBL" id="ODS31801.1"/>
    </source>
</evidence>
<protein>
    <submittedName>
        <fullName evidence="8">Sodium solute symporter</fullName>
    </submittedName>
</protein>
<dbReference type="PANTHER" id="PTHR11819">
    <property type="entry name" value="SOLUTE CARRIER FAMILY 5"/>
    <property type="match status" value="1"/>
</dbReference>
<dbReference type="InterPro" id="IPR001734">
    <property type="entry name" value="Na/solute_symporter"/>
</dbReference>
<evidence type="ECO:0000256" key="1">
    <source>
        <dbReference type="ARBA" id="ARBA00004141"/>
    </source>
</evidence>
<dbReference type="Gene3D" id="1.20.1730.10">
    <property type="entry name" value="Sodium/glucose cotransporter"/>
    <property type="match status" value="1"/>
</dbReference>
<keyword evidence="3 7" id="KW-0812">Transmembrane</keyword>
<keyword evidence="5 7" id="KW-0472">Membrane</keyword>
<feature type="transmembrane region" description="Helical" evidence="7">
    <location>
        <begin position="521"/>
        <end position="540"/>
    </location>
</feature>
<feature type="transmembrane region" description="Helical" evidence="7">
    <location>
        <begin position="192"/>
        <end position="213"/>
    </location>
</feature>
<evidence type="ECO:0000313" key="9">
    <source>
        <dbReference type="Proteomes" id="UP000094056"/>
    </source>
</evidence>
<evidence type="ECO:0000256" key="7">
    <source>
        <dbReference type="SAM" id="Phobius"/>
    </source>
</evidence>
<dbReference type="PANTHER" id="PTHR11819:SF77">
    <property type="entry name" value="SODIUM_GLUCOSE COTRANSPORT PROTEIN"/>
    <property type="match status" value="1"/>
</dbReference>
<feature type="transmembrane region" description="Helical" evidence="7">
    <location>
        <begin position="162"/>
        <end position="185"/>
    </location>
</feature>
<dbReference type="EMBL" id="MAYW01000094">
    <property type="protein sequence ID" value="ODS31801.1"/>
    <property type="molecule type" value="Genomic_DNA"/>
</dbReference>
<dbReference type="Pfam" id="PF00474">
    <property type="entry name" value="SSF"/>
    <property type="match status" value="1"/>
</dbReference>
<dbReference type="InterPro" id="IPR038377">
    <property type="entry name" value="Na/Glc_symporter_sf"/>
</dbReference>
<dbReference type="PROSITE" id="PS50283">
    <property type="entry name" value="NA_SOLUT_SYMP_3"/>
    <property type="match status" value="1"/>
</dbReference>
<feature type="transmembrane region" description="Helical" evidence="7">
    <location>
        <begin position="552"/>
        <end position="573"/>
    </location>
</feature>
<evidence type="ECO:0000256" key="6">
    <source>
        <dbReference type="RuleBase" id="RU362091"/>
    </source>
</evidence>
<dbReference type="CDD" id="cd11477">
    <property type="entry name" value="SLC5sbd_u1"/>
    <property type="match status" value="1"/>
</dbReference>
<feature type="transmembrane region" description="Helical" evidence="7">
    <location>
        <begin position="127"/>
        <end position="150"/>
    </location>
</feature>
<feature type="transmembrane region" description="Helical" evidence="7">
    <location>
        <begin position="466"/>
        <end position="486"/>
    </location>
</feature>
<feature type="transmembrane region" description="Helical" evidence="7">
    <location>
        <begin position="305"/>
        <end position="323"/>
    </location>
</feature>
<comment type="similarity">
    <text evidence="2 6">Belongs to the sodium:solute symporter (SSF) (TC 2.A.21) family.</text>
</comment>
<feature type="transmembrane region" description="Helical" evidence="7">
    <location>
        <begin position="343"/>
        <end position="364"/>
    </location>
</feature>
<dbReference type="AlphaFoldDB" id="A0A1E3X851"/>
<dbReference type="GO" id="GO:0005886">
    <property type="term" value="C:plasma membrane"/>
    <property type="evidence" value="ECO:0007669"/>
    <property type="project" value="TreeGrafter"/>
</dbReference>
<comment type="subcellular location">
    <subcellularLocation>
        <location evidence="1">Membrane</location>
        <topology evidence="1">Multi-pass membrane protein</topology>
    </subcellularLocation>
</comment>
<feature type="transmembrane region" description="Helical" evidence="7">
    <location>
        <begin position="248"/>
        <end position="265"/>
    </location>
</feature>